<evidence type="ECO:0000313" key="20">
    <source>
        <dbReference type="EMBL" id="CAI8032897.1"/>
    </source>
</evidence>
<dbReference type="Proteomes" id="UP001174909">
    <property type="component" value="Unassembled WGS sequence"/>
</dbReference>
<dbReference type="InterPro" id="IPR005935">
    <property type="entry name" value="Mev_decarb"/>
</dbReference>
<dbReference type="PIRSF" id="PIRSF015950">
    <property type="entry name" value="Mev_P_decrbx"/>
    <property type="match status" value="1"/>
</dbReference>
<dbReference type="Gene3D" id="3.30.70.890">
    <property type="entry name" value="GHMP kinase, C-terminal domain"/>
    <property type="match status" value="1"/>
</dbReference>
<comment type="caution">
    <text evidence="20">The sequence shown here is derived from an EMBL/GenBank/DDBJ whole genome shotgun (WGS) entry which is preliminary data.</text>
</comment>
<reference evidence="20" key="1">
    <citation type="submission" date="2023-03" db="EMBL/GenBank/DDBJ databases">
        <authorList>
            <person name="Steffen K."/>
            <person name="Cardenas P."/>
        </authorList>
    </citation>
    <scope>NUCLEOTIDE SEQUENCE</scope>
</reference>
<comment type="catalytic activity">
    <reaction evidence="15 16 17">
        <text>(R)-5-diphosphomevalonate + ATP = isopentenyl diphosphate + ADP + phosphate + CO2</text>
        <dbReference type="Rhea" id="RHEA:23732"/>
        <dbReference type="ChEBI" id="CHEBI:16526"/>
        <dbReference type="ChEBI" id="CHEBI:30616"/>
        <dbReference type="ChEBI" id="CHEBI:43474"/>
        <dbReference type="ChEBI" id="CHEBI:57557"/>
        <dbReference type="ChEBI" id="CHEBI:128769"/>
        <dbReference type="ChEBI" id="CHEBI:456216"/>
        <dbReference type="EC" id="4.1.1.33"/>
    </reaction>
</comment>
<keyword evidence="17" id="KW-0152">Cholesterol biosynthesis</keyword>
<dbReference type="NCBIfam" id="TIGR01240">
    <property type="entry name" value="mevDPdecarb"/>
    <property type="match status" value="1"/>
</dbReference>
<keyword evidence="6 17" id="KW-0444">Lipid biosynthesis</keyword>
<feature type="domain" description="Mvd1 C-terminal" evidence="18">
    <location>
        <begin position="195"/>
        <end position="382"/>
    </location>
</feature>
<evidence type="ECO:0000256" key="11">
    <source>
        <dbReference type="ARBA" id="ARBA00023098"/>
    </source>
</evidence>
<keyword evidence="11 16" id="KW-0443">Lipid metabolism</keyword>
<evidence type="ECO:0000256" key="4">
    <source>
        <dbReference type="ARBA" id="ARBA00012296"/>
    </source>
</evidence>
<evidence type="ECO:0000256" key="3">
    <source>
        <dbReference type="ARBA" id="ARBA00008831"/>
    </source>
</evidence>
<evidence type="ECO:0000256" key="15">
    <source>
        <dbReference type="ARBA" id="ARBA00048154"/>
    </source>
</evidence>
<dbReference type="Gene3D" id="3.30.230.10">
    <property type="match status" value="1"/>
</dbReference>
<evidence type="ECO:0000256" key="16">
    <source>
        <dbReference type="PIRNR" id="PIRNR015950"/>
    </source>
</evidence>
<keyword evidence="10 17" id="KW-0756">Sterol biosynthesis</keyword>
<evidence type="ECO:0000313" key="21">
    <source>
        <dbReference type="Proteomes" id="UP001174909"/>
    </source>
</evidence>
<dbReference type="GO" id="GO:0019287">
    <property type="term" value="P:isopentenyl diphosphate biosynthetic process, mevalonate pathway"/>
    <property type="evidence" value="ECO:0007669"/>
    <property type="project" value="UniProtKB-UniRule"/>
</dbReference>
<evidence type="ECO:0000259" key="18">
    <source>
        <dbReference type="Pfam" id="PF18376"/>
    </source>
</evidence>
<dbReference type="InterPro" id="IPR014721">
    <property type="entry name" value="Ribsml_uS5_D2-typ_fold_subgr"/>
</dbReference>
<evidence type="ECO:0000256" key="7">
    <source>
        <dbReference type="ARBA" id="ARBA00022741"/>
    </source>
</evidence>
<keyword evidence="13 17" id="KW-0753">Steroid metabolism</keyword>
<organism evidence="20 21">
    <name type="scientific">Geodia barretti</name>
    <name type="common">Barrett's horny sponge</name>
    <dbReference type="NCBI Taxonomy" id="519541"/>
    <lineage>
        <taxon>Eukaryota</taxon>
        <taxon>Metazoa</taxon>
        <taxon>Porifera</taxon>
        <taxon>Demospongiae</taxon>
        <taxon>Heteroscleromorpha</taxon>
        <taxon>Tetractinellida</taxon>
        <taxon>Astrophorina</taxon>
        <taxon>Geodiidae</taxon>
        <taxon>Geodia</taxon>
    </lineage>
</organism>
<evidence type="ECO:0000256" key="8">
    <source>
        <dbReference type="ARBA" id="ARBA00022840"/>
    </source>
</evidence>
<keyword evidence="17" id="KW-0153">Cholesterol metabolism</keyword>
<protein>
    <recommendedName>
        <fullName evidence="5 16">Diphosphomevalonate decarboxylase</fullName>
        <ecNumber evidence="4 16">4.1.1.33</ecNumber>
    </recommendedName>
</protein>
<keyword evidence="12 17" id="KW-1207">Sterol metabolism</keyword>
<dbReference type="GO" id="GO:0005829">
    <property type="term" value="C:cytosol"/>
    <property type="evidence" value="ECO:0007669"/>
    <property type="project" value="InterPro"/>
</dbReference>
<dbReference type="PANTHER" id="PTHR10977">
    <property type="entry name" value="DIPHOSPHOMEVALONATE DECARBOXYLASE"/>
    <property type="match status" value="1"/>
</dbReference>
<dbReference type="InterPro" id="IPR036554">
    <property type="entry name" value="GHMP_kinase_C_sf"/>
</dbReference>
<dbReference type="FunFam" id="3.30.230.10:FF:000018">
    <property type="entry name" value="Diphosphomevalonate decarboxylase"/>
    <property type="match status" value="1"/>
</dbReference>
<comment type="function">
    <text evidence="1 17">Catalyzes the ATP dependent decarboxylation of (R)-5-diphosphomevalonate to form isopentenyl diphosphate (IPP). Functions in the mevalonate (MVA) pathway leading to isopentenyl diphosphate (IPP), a key precursor for the biosynthesis of isoprenoids and sterol synthesis.</text>
</comment>
<evidence type="ECO:0000256" key="14">
    <source>
        <dbReference type="ARBA" id="ARBA00023239"/>
    </source>
</evidence>
<gene>
    <name evidence="20" type="ORF">GBAR_LOCUS18566</name>
</gene>
<keyword evidence="14 16" id="KW-0456">Lyase</keyword>
<evidence type="ECO:0000256" key="1">
    <source>
        <dbReference type="ARBA" id="ARBA00003812"/>
    </source>
</evidence>
<dbReference type="GO" id="GO:0006695">
    <property type="term" value="P:cholesterol biosynthetic process"/>
    <property type="evidence" value="ECO:0007669"/>
    <property type="project" value="UniProtKB-KW"/>
</dbReference>
<comment type="pathway">
    <text evidence="2 17">Steroid biosynthesis; cholesterol biosynthesis.</text>
</comment>
<evidence type="ECO:0000256" key="10">
    <source>
        <dbReference type="ARBA" id="ARBA00023011"/>
    </source>
</evidence>
<evidence type="ECO:0000259" key="19">
    <source>
        <dbReference type="Pfam" id="PF22700"/>
    </source>
</evidence>
<dbReference type="InterPro" id="IPR020568">
    <property type="entry name" value="Ribosomal_Su5_D2-typ_SF"/>
</dbReference>
<dbReference type="EMBL" id="CASHTH010002633">
    <property type="protein sequence ID" value="CAI8032897.1"/>
    <property type="molecule type" value="Genomic_DNA"/>
</dbReference>
<dbReference type="PANTHER" id="PTHR10977:SF3">
    <property type="entry name" value="DIPHOSPHOMEVALONATE DECARBOXYLASE"/>
    <property type="match status" value="1"/>
</dbReference>
<name>A0AA35SPJ6_GEOBA</name>
<dbReference type="FunFam" id="3.30.70.890:FF:000005">
    <property type="entry name" value="Diphosphomevalonate decarboxylase"/>
    <property type="match status" value="1"/>
</dbReference>
<evidence type="ECO:0000256" key="12">
    <source>
        <dbReference type="ARBA" id="ARBA00023166"/>
    </source>
</evidence>
<evidence type="ECO:0000256" key="9">
    <source>
        <dbReference type="ARBA" id="ARBA00022955"/>
    </source>
</evidence>
<comment type="similarity">
    <text evidence="3 16 17">Belongs to the diphosphomevalonate decarboxylase family.</text>
</comment>
<accession>A0AA35SPJ6</accession>
<dbReference type="Pfam" id="PF18376">
    <property type="entry name" value="MDD_C"/>
    <property type="match status" value="1"/>
</dbReference>
<dbReference type="Pfam" id="PF22700">
    <property type="entry name" value="MVD-like_N"/>
    <property type="match status" value="1"/>
</dbReference>
<evidence type="ECO:0000256" key="6">
    <source>
        <dbReference type="ARBA" id="ARBA00022516"/>
    </source>
</evidence>
<dbReference type="InterPro" id="IPR053859">
    <property type="entry name" value="MVD-like_N"/>
</dbReference>
<keyword evidence="8 16" id="KW-0067">ATP-binding</keyword>
<evidence type="ECO:0000256" key="2">
    <source>
        <dbReference type="ARBA" id="ARBA00004770"/>
    </source>
</evidence>
<dbReference type="SUPFAM" id="SSF55060">
    <property type="entry name" value="GHMP Kinase, C-terminal domain"/>
    <property type="match status" value="1"/>
</dbReference>
<proteinExistence type="inferred from homology"/>
<sequence length="401" mass="44907">MENETHTVTCSAPVNIAVIKYWGKRDEELVLPVNSSLSVTLNQDQLRTVTTVSVSRKFQKDRIWVNNREESMENPRLKRLLAEVRRLTKEQGSMSGNGTRPPSHDCHMHICSENNFPTAAGLASSAAGYACLAYTLCQLYHLQVDVSLLARQGSGSACRSVYGGFVKWEMGEREDGSDSIAVQVAPESHWLELEVLILVVSSEKKAVSSTRGMQTTVKTSPLMKYRCETVVPQRMETMERAIVERDFPSFARLTMQDSNQFHAVCLDSYPPILYLNDTSKRVMQLVTAYNKLHQEERVAYTFDAGPNAVLYCLRETMSELISLVTHYFPPTPGNERNYIRGISSEDCRTDSDFTKKLKLTFDPTPGLLQYIIRTSVGDGPRLLTQPLLGLDGLPLATTPPT</sequence>
<keyword evidence="21" id="KW-1185">Reference proteome</keyword>
<evidence type="ECO:0000256" key="17">
    <source>
        <dbReference type="RuleBase" id="RU363086"/>
    </source>
</evidence>
<dbReference type="InterPro" id="IPR029765">
    <property type="entry name" value="Mev_diP_decarb"/>
</dbReference>
<keyword evidence="9 17" id="KW-0752">Steroid biosynthesis</keyword>
<dbReference type="SUPFAM" id="SSF54211">
    <property type="entry name" value="Ribosomal protein S5 domain 2-like"/>
    <property type="match status" value="1"/>
</dbReference>
<evidence type="ECO:0000256" key="5">
    <source>
        <dbReference type="ARBA" id="ARBA00019335"/>
    </source>
</evidence>
<dbReference type="EC" id="4.1.1.33" evidence="4 16"/>
<dbReference type="GO" id="GO:0005524">
    <property type="term" value="F:ATP binding"/>
    <property type="evidence" value="ECO:0007669"/>
    <property type="project" value="UniProtKB-UniRule"/>
</dbReference>
<dbReference type="AlphaFoldDB" id="A0AA35SPJ6"/>
<evidence type="ECO:0000256" key="13">
    <source>
        <dbReference type="ARBA" id="ARBA00023221"/>
    </source>
</evidence>
<feature type="domain" description="Diphosphomevalonate decarboxylase-like N-terminal" evidence="19">
    <location>
        <begin position="12"/>
        <end position="181"/>
    </location>
</feature>
<dbReference type="InterPro" id="IPR041431">
    <property type="entry name" value="Mvd1_C"/>
</dbReference>
<keyword evidence="7 16" id="KW-0547">Nucleotide-binding</keyword>
<dbReference type="GO" id="GO:0004163">
    <property type="term" value="F:diphosphomevalonate decarboxylase activity"/>
    <property type="evidence" value="ECO:0007669"/>
    <property type="project" value="UniProtKB-UniRule"/>
</dbReference>